<dbReference type="InterPro" id="IPR029063">
    <property type="entry name" value="SAM-dependent_MTases_sf"/>
</dbReference>
<proteinExistence type="predicted"/>
<dbReference type="RefSeq" id="WP_284206053.1">
    <property type="nucleotide sequence ID" value="NZ_BSSU01000001.1"/>
</dbReference>
<dbReference type="Gene3D" id="3.40.50.150">
    <property type="entry name" value="Vaccinia Virus protein VP39"/>
    <property type="match status" value="1"/>
</dbReference>
<dbReference type="InterPro" id="IPR041698">
    <property type="entry name" value="Methyltransf_25"/>
</dbReference>
<accession>A0ABQ6H0Y6</accession>
<dbReference type="CDD" id="cd02440">
    <property type="entry name" value="AdoMet_MTases"/>
    <property type="match status" value="1"/>
</dbReference>
<dbReference type="Pfam" id="PF13649">
    <property type="entry name" value="Methyltransf_25"/>
    <property type="match status" value="1"/>
</dbReference>
<sequence length="197" mass="21917">MNDNLTFYSENTDSLVSQYDSVSFDSVHNEWLTYVPTNGMVLDIGAGSGRDARYLSEHGLKVYAVEPALALMQAAQNNSSECDITWYQDSLPNLERVRVLDVQFDLILLSAVWMHLSLDERTLSMKTMASLLRTGARLVITLRHGEFSDGRTTFPLSADEVAQLGEQNGLSLLLKTKLSDDQLGRGDVVWQTVVLGK</sequence>
<evidence type="ECO:0000256" key="1">
    <source>
        <dbReference type="ARBA" id="ARBA00022679"/>
    </source>
</evidence>
<protein>
    <recommendedName>
        <fullName evidence="2">Methyltransferase domain-containing protein</fullName>
    </recommendedName>
</protein>
<dbReference type="PANTHER" id="PTHR43861">
    <property type="entry name" value="TRANS-ACONITATE 2-METHYLTRANSFERASE-RELATED"/>
    <property type="match status" value="1"/>
</dbReference>
<organism evidence="3 4">
    <name type="scientific">Thalassotalea eurytherma</name>
    <dbReference type="NCBI Taxonomy" id="1144278"/>
    <lineage>
        <taxon>Bacteria</taxon>
        <taxon>Pseudomonadati</taxon>
        <taxon>Pseudomonadota</taxon>
        <taxon>Gammaproteobacteria</taxon>
        <taxon>Alteromonadales</taxon>
        <taxon>Colwelliaceae</taxon>
        <taxon>Thalassotalea</taxon>
    </lineage>
</organism>
<reference evidence="3 4" key="1">
    <citation type="submission" date="2023-03" db="EMBL/GenBank/DDBJ databases">
        <title>Draft genome sequence of Thalassotalea eurytherma JCM 18482T.</title>
        <authorList>
            <person name="Sawabe T."/>
        </authorList>
    </citation>
    <scope>NUCLEOTIDE SEQUENCE [LARGE SCALE GENOMIC DNA]</scope>
    <source>
        <strain evidence="3 4">JCM 18482</strain>
    </source>
</reference>
<feature type="domain" description="Methyltransferase" evidence="2">
    <location>
        <begin position="41"/>
        <end position="135"/>
    </location>
</feature>
<comment type="caution">
    <text evidence="3">The sequence shown here is derived from an EMBL/GenBank/DDBJ whole genome shotgun (WGS) entry which is preliminary data.</text>
</comment>
<evidence type="ECO:0000313" key="3">
    <source>
        <dbReference type="EMBL" id="GLX80735.1"/>
    </source>
</evidence>
<evidence type="ECO:0000259" key="2">
    <source>
        <dbReference type="Pfam" id="PF13649"/>
    </source>
</evidence>
<evidence type="ECO:0000313" key="4">
    <source>
        <dbReference type="Proteomes" id="UP001157133"/>
    </source>
</evidence>
<gene>
    <name evidence="3" type="ORF">theurythT_01870</name>
</gene>
<name>A0ABQ6H0Y6_9GAMM</name>
<keyword evidence="1" id="KW-0808">Transferase</keyword>
<dbReference type="EMBL" id="BSSU01000001">
    <property type="protein sequence ID" value="GLX80735.1"/>
    <property type="molecule type" value="Genomic_DNA"/>
</dbReference>
<keyword evidence="4" id="KW-1185">Reference proteome</keyword>
<dbReference type="SUPFAM" id="SSF53335">
    <property type="entry name" value="S-adenosyl-L-methionine-dependent methyltransferases"/>
    <property type="match status" value="1"/>
</dbReference>
<dbReference type="PANTHER" id="PTHR43861:SF3">
    <property type="entry name" value="PUTATIVE (AFU_ORTHOLOGUE AFUA_2G14390)-RELATED"/>
    <property type="match status" value="1"/>
</dbReference>
<dbReference type="Proteomes" id="UP001157133">
    <property type="component" value="Unassembled WGS sequence"/>
</dbReference>